<organism evidence="1">
    <name type="scientific">Prymnesium polylepis</name>
    <dbReference type="NCBI Taxonomy" id="72548"/>
    <lineage>
        <taxon>Eukaryota</taxon>
        <taxon>Haptista</taxon>
        <taxon>Haptophyta</taxon>
        <taxon>Prymnesiophyceae</taxon>
        <taxon>Prymnesiales</taxon>
        <taxon>Prymnesiaceae</taxon>
        <taxon>Prymnesium</taxon>
    </lineage>
</organism>
<sequence>MDTADATGDLFFDMAEVISYPLNCANGTKHHGGGPNPCTNPEAAGKDLMVNKLTLEVDSRFSGYAACNVGVDNKDPFGGYCKSGTYCCDCHSPGHFKPSACNQTVGYENVQATFGKFIGHSCERSIFNPHPTAAACYSANTLKKLTPSNHGSWYSSLKEGYCGAPGAGDDCTWRVVRVDKIVTRECHSKVFGDTVQGSAPPDCLDSCGAQKTNTSSPCWADCFYKAALGPDSGKPGGAVAGMSLDALVAAWQKPFLSEAEGGCPAQQEMAPWFKDEPWFAAPVEA</sequence>
<proteinExistence type="predicted"/>
<dbReference type="AlphaFoldDB" id="A0A7S4HM91"/>
<evidence type="ECO:0000313" key="1">
    <source>
        <dbReference type="EMBL" id="CAE2203469.1"/>
    </source>
</evidence>
<name>A0A7S4HM91_9EUKA</name>
<accession>A0A7S4HM91</accession>
<protein>
    <submittedName>
        <fullName evidence="1">Uncharacterized protein</fullName>
    </submittedName>
</protein>
<reference evidence="1" key="1">
    <citation type="submission" date="2021-01" db="EMBL/GenBank/DDBJ databases">
        <authorList>
            <person name="Corre E."/>
            <person name="Pelletier E."/>
            <person name="Niang G."/>
            <person name="Scheremetjew M."/>
            <person name="Finn R."/>
            <person name="Kale V."/>
            <person name="Holt S."/>
            <person name="Cochrane G."/>
            <person name="Meng A."/>
            <person name="Brown T."/>
            <person name="Cohen L."/>
        </authorList>
    </citation>
    <scope>NUCLEOTIDE SEQUENCE</scope>
    <source>
        <strain evidence="1">UIO037</strain>
    </source>
</reference>
<gene>
    <name evidence="1" type="ORF">CPOL0286_LOCUS4904</name>
</gene>
<dbReference type="EMBL" id="HBKO01010974">
    <property type="protein sequence ID" value="CAE2203469.1"/>
    <property type="molecule type" value="Transcribed_RNA"/>
</dbReference>